<dbReference type="SUPFAM" id="SSF46785">
    <property type="entry name" value="Winged helix' DNA-binding domain"/>
    <property type="match status" value="1"/>
</dbReference>
<dbReference type="Proteomes" id="UP001205748">
    <property type="component" value="Unassembled WGS sequence"/>
</dbReference>
<comment type="caution">
    <text evidence="2">The sequence shown here is derived from an EMBL/GenBank/DDBJ whole genome shotgun (WGS) entry which is preliminary data.</text>
</comment>
<evidence type="ECO:0000313" key="3">
    <source>
        <dbReference type="Proteomes" id="UP001205748"/>
    </source>
</evidence>
<dbReference type="InterPro" id="IPR005149">
    <property type="entry name" value="Tscrpt_reg_PadR_N"/>
</dbReference>
<dbReference type="PANTHER" id="PTHR33169:SF13">
    <property type="entry name" value="PADR-FAMILY TRANSCRIPTIONAL REGULATOR"/>
    <property type="match status" value="1"/>
</dbReference>
<evidence type="ECO:0000313" key="2">
    <source>
        <dbReference type="EMBL" id="MCR1897907.1"/>
    </source>
</evidence>
<feature type="domain" description="Transcription regulator PadR N-terminal" evidence="1">
    <location>
        <begin position="22"/>
        <end position="84"/>
    </location>
</feature>
<dbReference type="Pfam" id="PF03551">
    <property type="entry name" value="PadR"/>
    <property type="match status" value="1"/>
</dbReference>
<dbReference type="RefSeq" id="WP_257529372.1">
    <property type="nucleotide sequence ID" value="NZ_JANKAS010000002.1"/>
</dbReference>
<evidence type="ECO:0000259" key="1">
    <source>
        <dbReference type="Pfam" id="PF03551"/>
    </source>
</evidence>
<dbReference type="AlphaFoldDB" id="A0AAE3HEC7"/>
<keyword evidence="3" id="KW-1185">Reference proteome</keyword>
<name>A0AAE3HEC7_9FIRM</name>
<sequence>MKSKNSFESGELTDNIFYILLSLVQPRHGYRIMQFIKEKTEGQFVIGPATMYTTLKKLQEYNLIREIPNKDNKKVYIATEKGFLLLEENIKRRKKIIDLAEKIMLEGRK</sequence>
<dbReference type="InterPro" id="IPR036388">
    <property type="entry name" value="WH-like_DNA-bd_sf"/>
</dbReference>
<proteinExistence type="predicted"/>
<accession>A0AAE3HEC7</accession>
<dbReference type="Gene3D" id="1.10.10.10">
    <property type="entry name" value="Winged helix-like DNA-binding domain superfamily/Winged helix DNA-binding domain"/>
    <property type="match status" value="1"/>
</dbReference>
<dbReference type="InterPro" id="IPR052509">
    <property type="entry name" value="Metal_resp_DNA-bind_regulator"/>
</dbReference>
<protein>
    <submittedName>
        <fullName evidence="2">PadR family transcriptional regulator</fullName>
    </submittedName>
</protein>
<dbReference type="EMBL" id="JANKAS010000002">
    <property type="protein sequence ID" value="MCR1897907.1"/>
    <property type="molecule type" value="Genomic_DNA"/>
</dbReference>
<reference evidence="2" key="1">
    <citation type="submission" date="2022-07" db="EMBL/GenBank/DDBJ databases">
        <title>Enhanced cultured diversity of the mouse gut microbiota enables custom-made synthetic communities.</title>
        <authorList>
            <person name="Afrizal A."/>
        </authorList>
    </citation>
    <scope>NUCLEOTIDE SEQUENCE</scope>
    <source>
        <strain evidence="2">DSM 28593</strain>
    </source>
</reference>
<dbReference type="InterPro" id="IPR036390">
    <property type="entry name" value="WH_DNA-bd_sf"/>
</dbReference>
<dbReference type="PANTHER" id="PTHR33169">
    <property type="entry name" value="PADR-FAMILY TRANSCRIPTIONAL REGULATOR"/>
    <property type="match status" value="1"/>
</dbReference>
<gene>
    <name evidence="2" type="ORF">NSA47_02755</name>
</gene>
<organism evidence="2 3">
    <name type="scientific">Irregularibacter muris</name>
    <dbReference type="NCBI Taxonomy" id="1796619"/>
    <lineage>
        <taxon>Bacteria</taxon>
        <taxon>Bacillati</taxon>
        <taxon>Bacillota</taxon>
        <taxon>Clostridia</taxon>
        <taxon>Eubacteriales</taxon>
        <taxon>Eubacteriaceae</taxon>
        <taxon>Irregularibacter</taxon>
    </lineage>
</organism>